<dbReference type="GeneTree" id="ENSGT00940000160560"/>
<reference evidence="2" key="1">
    <citation type="submission" date="2011-12" db="EMBL/GenBank/DDBJ databases">
        <title>The Draft Genome of Lepisosteus oculatus.</title>
        <authorList>
            <consortium name="The Broad Institute Genome Assembly &amp; Analysis Group"/>
            <consortium name="Computational R&amp;D Group"/>
            <consortium name="and Sequencing Platform"/>
            <person name="Di Palma F."/>
            <person name="Alfoldi J."/>
            <person name="Johnson J."/>
            <person name="Berlin A."/>
            <person name="Gnerre S."/>
            <person name="Jaffe D."/>
            <person name="MacCallum I."/>
            <person name="Young S."/>
            <person name="Walker B.J."/>
            <person name="Lander E.S."/>
            <person name="Lindblad-Toh K."/>
        </authorList>
    </citation>
    <scope>NUCLEOTIDE SEQUENCE [LARGE SCALE GENOMIC DNA]</scope>
</reference>
<dbReference type="AlphaFoldDB" id="W5LWK1"/>
<dbReference type="Bgee" id="ENSLOCG00000000464">
    <property type="expression patterns" value="Expressed in intestine and 7 other cell types or tissues"/>
</dbReference>
<dbReference type="CDD" id="cd00882">
    <property type="entry name" value="Ras_like_GTPase"/>
    <property type="match status" value="1"/>
</dbReference>
<dbReference type="FunFam" id="3.40.50.300:FF:003854">
    <property type="entry name" value="Uncharacterized protein"/>
    <property type="match status" value="1"/>
</dbReference>
<evidence type="ECO:0008006" key="3">
    <source>
        <dbReference type="Google" id="ProtNLM"/>
    </source>
</evidence>
<proteinExistence type="predicted"/>
<reference evidence="1" key="2">
    <citation type="submission" date="2025-08" db="UniProtKB">
        <authorList>
            <consortium name="Ensembl"/>
        </authorList>
    </citation>
    <scope>IDENTIFICATION</scope>
</reference>
<dbReference type="HOGENOM" id="CLU_049888_1_0_1"/>
<dbReference type="eggNOG" id="ENOG502QQ57">
    <property type="taxonomic scope" value="Eukaryota"/>
</dbReference>
<keyword evidence="2" id="KW-1185">Reference proteome</keyword>
<protein>
    <recommendedName>
        <fullName evidence="3">G domain-containing protein</fullName>
    </recommendedName>
</protein>
<dbReference type="STRING" id="7918.ENSLOCP00000000508"/>
<evidence type="ECO:0000313" key="1">
    <source>
        <dbReference type="Ensembl" id="ENSLOCP00000000508.1"/>
    </source>
</evidence>
<dbReference type="GO" id="GO:0006955">
    <property type="term" value="P:immune response"/>
    <property type="evidence" value="ECO:0000318"/>
    <property type="project" value="GO_Central"/>
</dbReference>
<dbReference type="Gene3D" id="3.40.50.300">
    <property type="entry name" value="P-loop containing nucleotide triphosphate hydrolases"/>
    <property type="match status" value="1"/>
</dbReference>
<dbReference type="InterPro" id="IPR027417">
    <property type="entry name" value="P-loop_NTPase"/>
</dbReference>
<dbReference type="PANTHER" id="PTHR14241:SF1">
    <property type="entry name" value="INTERFERON-INDUCED PROTEIN 44-RELATED"/>
    <property type="match status" value="1"/>
</dbReference>
<dbReference type="PANTHER" id="PTHR14241">
    <property type="entry name" value="INTERFERON-INDUCED PROTEIN 44"/>
    <property type="match status" value="1"/>
</dbReference>
<dbReference type="Proteomes" id="UP000018468">
    <property type="component" value="Unassembled WGS sequence"/>
</dbReference>
<accession>W5LWK1</accession>
<sequence length="307" mass="35085">VWSHEVTIYQVRRTSKLKMGLFNSKPEPEPKPNPELDRAWRETIWSKQEKERLMKEIRTLTPRHEVKQIRIMITGQIKAGKSSYINTVDSPFLGHVSRRALAGEDEHSFTKSYRVEDHVNQEEKGNLPFVIYDTLGIDAIVTSPDDYVSAVKSYINDGYVFNPIRPLSADYFNKKPTVNDTAHCLVYVVAADQLSIMEDHILKLLKEIRSKVSDFGIPQVVLLTKVDKACPLVGNDLQKVYRSRYIRELIERASQKLGIPVNCILPVKNYSGEINLNDAIDVLALTSLLQILRSANGYLQNLDQKQY</sequence>
<evidence type="ECO:0000313" key="2">
    <source>
        <dbReference type="Proteomes" id="UP000018468"/>
    </source>
</evidence>
<dbReference type="SUPFAM" id="SSF52540">
    <property type="entry name" value="P-loop containing nucleoside triphosphate hydrolases"/>
    <property type="match status" value="1"/>
</dbReference>
<reference evidence="1" key="3">
    <citation type="submission" date="2025-09" db="UniProtKB">
        <authorList>
            <consortium name="Ensembl"/>
        </authorList>
    </citation>
    <scope>IDENTIFICATION</scope>
</reference>
<dbReference type="Ensembl" id="ENSLOCT00000000509.1">
    <property type="protein sequence ID" value="ENSLOCP00000000508.1"/>
    <property type="gene ID" value="ENSLOCG00000000464.1"/>
</dbReference>
<name>W5LWK1_LEPOC</name>
<dbReference type="InParanoid" id="W5LWK1"/>
<organism evidence="1 2">
    <name type="scientific">Lepisosteus oculatus</name>
    <name type="common">Spotted gar</name>
    <dbReference type="NCBI Taxonomy" id="7918"/>
    <lineage>
        <taxon>Eukaryota</taxon>
        <taxon>Metazoa</taxon>
        <taxon>Chordata</taxon>
        <taxon>Craniata</taxon>
        <taxon>Vertebrata</taxon>
        <taxon>Euteleostomi</taxon>
        <taxon>Actinopterygii</taxon>
        <taxon>Neopterygii</taxon>
        <taxon>Holostei</taxon>
        <taxon>Semionotiformes</taxon>
        <taxon>Lepisosteidae</taxon>
        <taxon>Lepisosteus</taxon>
    </lineage>
</organism>
<dbReference type="OMA" id="QGRSTHN"/>